<dbReference type="EMBL" id="JACHVB010000064">
    <property type="protein sequence ID" value="MBC2596337.1"/>
    <property type="molecule type" value="Genomic_DNA"/>
</dbReference>
<name>A0A842HLJ4_9BACT</name>
<feature type="signal peptide" evidence="1">
    <location>
        <begin position="1"/>
        <end position="21"/>
    </location>
</feature>
<dbReference type="AlphaFoldDB" id="A0A842HLJ4"/>
<accession>A0A842HLJ4</accession>
<reference evidence="2 3" key="1">
    <citation type="submission" date="2020-07" db="EMBL/GenBank/DDBJ databases">
        <authorList>
            <person name="Feng X."/>
        </authorList>
    </citation>
    <scope>NUCLEOTIDE SEQUENCE [LARGE SCALE GENOMIC DNA]</scope>
    <source>
        <strain evidence="2 3">JCM31066</strain>
    </source>
</reference>
<evidence type="ECO:0000313" key="2">
    <source>
        <dbReference type="EMBL" id="MBC2596337.1"/>
    </source>
</evidence>
<feature type="chain" id="PRO_5032997150" description="DUF4412 domain-containing protein" evidence="1">
    <location>
        <begin position="22"/>
        <end position="306"/>
    </location>
</feature>
<protein>
    <recommendedName>
        <fullName evidence="4">DUF4412 domain-containing protein</fullName>
    </recommendedName>
</protein>
<keyword evidence="3" id="KW-1185">Reference proteome</keyword>
<proteinExistence type="predicted"/>
<sequence length="306" mass="33641">MSLIPRIVLFVLLSAPLLSVAQPEANEIEEEMPKGHESLSRQLAALTAGDGYTLIHAQLEQPGAFGGTPKKIRQEMTLLYGNGELYAFSTYRDIPTRMDELLGVSIFPSDLPDPDGFQHASALKKEAIHAADGAMQQASETALYNIKDNRIVSTKDGSSFKKTGSDLVFILDYMYLLTTLCEWPLLKQNGELVTMKGQTELKGVNFCEAQLTSDITFETNGGMRVSVFPGLPERDMFITLAPEDDGTLATIRFSSGPNFSKIFHIRPREKLATDDPRAQAFIDQVNAELAVAELASQIPTPCPKRN</sequence>
<dbReference type="Proteomes" id="UP000546464">
    <property type="component" value="Unassembled WGS sequence"/>
</dbReference>
<evidence type="ECO:0000313" key="3">
    <source>
        <dbReference type="Proteomes" id="UP000546464"/>
    </source>
</evidence>
<evidence type="ECO:0008006" key="4">
    <source>
        <dbReference type="Google" id="ProtNLM"/>
    </source>
</evidence>
<gene>
    <name evidence="2" type="ORF">H5P28_18880</name>
</gene>
<comment type="caution">
    <text evidence="2">The sequence shown here is derived from an EMBL/GenBank/DDBJ whole genome shotgun (WGS) entry which is preliminary data.</text>
</comment>
<organism evidence="2 3">
    <name type="scientific">Ruficoccus amylovorans</name>
    <dbReference type="NCBI Taxonomy" id="1804625"/>
    <lineage>
        <taxon>Bacteria</taxon>
        <taxon>Pseudomonadati</taxon>
        <taxon>Verrucomicrobiota</taxon>
        <taxon>Opitutia</taxon>
        <taxon>Puniceicoccales</taxon>
        <taxon>Cerasicoccaceae</taxon>
        <taxon>Ruficoccus</taxon>
    </lineage>
</organism>
<dbReference type="RefSeq" id="WP_185677250.1">
    <property type="nucleotide sequence ID" value="NZ_JACHVB010000064.1"/>
</dbReference>
<evidence type="ECO:0000256" key="1">
    <source>
        <dbReference type="SAM" id="SignalP"/>
    </source>
</evidence>
<keyword evidence="1" id="KW-0732">Signal</keyword>